<dbReference type="AlphaFoldDB" id="A0AAV0WST0"/>
<evidence type="ECO:0000313" key="2">
    <source>
        <dbReference type="EMBL" id="CAI6358689.1"/>
    </source>
</evidence>
<name>A0AAV0WST0_9HEMI</name>
<proteinExistence type="predicted"/>
<feature type="transmembrane region" description="Helical" evidence="1">
    <location>
        <begin position="6"/>
        <end position="25"/>
    </location>
</feature>
<comment type="caution">
    <text evidence="2">The sequence shown here is derived from an EMBL/GenBank/DDBJ whole genome shotgun (WGS) entry which is preliminary data.</text>
</comment>
<protein>
    <submittedName>
        <fullName evidence="2">Uncharacterized protein</fullName>
    </submittedName>
</protein>
<keyword evidence="1" id="KW-1133">Transmembrane helix</keyword>
<evidence type="ECO:0000256" key="1">
    <source>
        <dbReference type="SAM" id="Phobius"/>
    </source>
</evidence>
<keyword evidence="1" id="KW-0472">Membrane</keyword>
<keyword evidence="3" id="KW-1185">Reference proteome</keyword>
<gene>
    <name evidence="2" type="ORF">MEUPH1_LOCUS14182</name>
</gene>
<sequence length="92" mass="10782">MTSVWAFLIDMLTAFGFMFIFWIILKGFSKDTSEDKKLQPENDKPATICCCIDRYCCKKKIPLTITVPNKICHAERHKYPLFSYKRSPKLRA</sequence>
<dbReference type="Proteomes" id="UP001160148">
    <property type="component" value="Unassembled WGS sequence"/>
</dbReference>
<evidence type="ECO:0000313" key="3">
    <source>
        <dbReference type="Proteomes" id="UP001160148"/>
    </source>
</evidence>
<organism evidence="2 3">
    <name type="scientific">Macrosiphum euphorbiae</name>
    <name type="common">potato aphid</name>
    <dbReference type="NCBI Taxonomy" id="13131"/>
    <lineage>
        <taxon>Eukaryota</taxon>
        <taxon>Metazoa</taxon>
        <taxon>Ecdysozoa</taxon>
        <taxon>Arthropoda</taxon>
        <taxon>Hexapoda</taxon>
        <taxon>Insecta</taxon>
        <taxon>Pterygota</taxon>
        <taxon>Neoptera</taxon>
        <taxon>Paraneoptera</taxon>
        <taxon>Hemiptera</taxon>
        <taxon>Sternorrhyncha</taxon>
        <taxon>Aphidomorpha</taxon>
        <taxon>Aphidoidea</taxon>
        <taxon>Aphididae</taxon>
        <taxon>Macrosiphini</taxon>
        <taxon>Macrosiphum</taxon>
    </lineage>
</organism>
<dbReference type="EMBL" id="CARXXK010000002">
    <property type="protein sequence ID" value="CAI6358689.1"/>
    <property type="molecule type" value="Genomic_DNA"/>
</dbReference>
<keyword evidence="1" id="KW-0812">Transmembrane</keyword>
<reference evidence="2 3" key="1">
    <citation type="submission" date="2023-01" db="EMBL/GenBank/DDBJ databases">
        <authorList>
            <person name="Whitehead M."/>
        </authorList>
    </citation>
    <scope>NUCLEOTIDE SEQUENCE [LARGE SCALE GENOMIC DNA]</scope>
</reference>
<accession>A0AAV0WST0</accession>